<dbReference type="GO" id="GO:0034069">
    <property type="term" value="F:aminoglycoside N-acetyltransferase activity"/>
    <property type="evidence" value="ECO:0007669"/>
    <property type="project" value="TreeGrafter"/>
</dbReference>
<dbReference type="InterPro" id="IPR051554">
    <property type="entry name" value="Acetyltransferase_Eis"/>
</dbReference>
<dbReference type="SUPFAM" id="SSF55718">
    <property type="entry name" value="SCP-like"/>
    <property type="match status" value="1"/>
</dbReference>
<dbReference type="InterPro" id="IPR036527">
    <property type="entry name" value="SCP2_sterol-bd_dom_sf"/>
</dbReference>
<reference evidence="2 3" key="1">
    <citation type="journal article" date="2015" name="Stand. Genomic Sci.">
        <title>Genomic Encyclopedia of Bacterial and Archaeal Type Strains, Phase III: the genomes of soil and plant-associated and newly described type strains.</title>
        <authorList>
            <person name="Whitman W.B."/>
            <person name="Woyke T."/>
            <person name="Klenk H.P."/>
            <person name="Zhou Y."/>
            <person name="Lilburn T.G."/>
            <person name="Beck B.J."/>
            <person name="De Vos P."/>
            <person name="Vandamme P."/>
            <person name="Eisen J.A."/>
            <person name="Garrity G."/>
            <person name="Hugenholtz P."/>
            <person name="Kyrpides N.C."/>
        </authorList>
    </citation>
    <scope>NUCLEOTIDE SEQUENCE [LARGE SCALE GENOMIC DNA]</scope>
    <source>
        <strain evidence="2 3">VKM Ac-2541</strain>
    </source>
</reference>
<name>A0A4R2ICE2_9ACTN</name>
<dbReference type="Gene3D" id="3.40.630.30">
    <property type="match status" value="2"/>
</dbReference>
<dbReference type="GO" id="GO:0030649">
    <property type="term" value="P:aminoglycoside antibiotic catabolic process"/>
    <property type="evidence" value="ECO:0007669"/>
    <property type="project" value="TreeGrafter"/>
</dbReference>
<organism evidence="2 3">
    <name type="scientific">Kribbella antiqua</name>
    <dbReference type="NCBI Taxonomy" id="2512217"/>
    <lineage>
        <taxon>Bacteria</taxon>
        <taxon>Bacillati</taxon>
        <taxon>Actinomycetota</taxon>
        <taxon>Actinomycetes</taxon>
        <taxon>Propionibacteriales</taxon>
        <taxon>Kribbellaceae</taxon>
        <taxon>Kribbella</taxon>
    </lineage>
</organism>
<gene>
    <name evidence="2" type="ORF">EV646_11446</name>
</gene>
<keyword evidence="3" id="KW-1185">Reference proteome</keyword>
<dbReference type="OrthoDB" id="3498897at2"/>
<protein>
    <submittedName>
        <fullName evidence="2">Putative acetyltransferase</fullName>
    </submittedName>
</protein>
<evidence type="ECO:0000259" key="1">
    <source>
        <dbReference type="PROSITE" id="PS51186"/>
    </source>
</evidence>
<dbReference type="SUPFAM" id="SSF55729">
    <property type="entry name" value="Acyl-CoA N-acyltransferases (Nat)"/>
    <property type="match status" value="1"/>
</dbReference>
<accession>A0A4R2ICE2</accession>
<dbReference type="AlphaFoldDB" id="A0A4R2ICE2"/>
<dbReference type="InterPro" id="IPR025559">
    <property type="entry name" value="Eis_dom"/>
</dbReference>
<dbReference type="Gene3D" id="3.30.1050.10">
    <property type="entry name" value="SCP2 sterol-binding domain"/>
    <property type="match status" value="1"/>
</dbReference>
<dbReference type="RefSeq" id="WP_132155647.1">
    <property type="nucleotide sequence ID" value="NZ_SLWR01000014.1"/>
</dbReference>
<keyword evidence="2" id="KW-0808">Transferase</keyword>
<proteinExistence type="predicted"/>
<evidence type="ECO:0000313" key="2">
    <source>
        <dbReference type="EMBL" id="TCO42223.1"/>
    </source>
</evidence>
<evidence type="ECO:0000313" key="3">
    <source>
        <dbReference type="Proteomes" id="UP000295573"/>
    </source>
</evidence>
<dbReference type="PROSITE" id="PS51186">
    <property type="entry name" value="GNAT"/>
    <property type="match status" value="1"/>
</dbReference>
<dbReference type="PANTHER" id="PTHR37817:SF1">
    <property type="entry name" value="N-ACETYLTRANSFERASE EIS"/>
    <property type="match status" value="1"/>
</dbReference>
<feature type="domain" description="N-acetyltransferase" evidence="1">
    <location>
        <begin position="5"/>
        <end position="152"/>
    </location>
</feature>
<dbReference type="InterPro" id="IPR016181">
    <property type="entry name" value="Acyl_CoA_acyltransferase"/>
</dbReference>
<dbReference type="Pfam" id="PF13530">
    <property type="entry name" value="SCP2_2"/>
    <property type="match status" value="1"/>
</dbReference>
<comment type="caution">
    <text evidence="2">The sequence shown here is derived from an EMBL/GenBank/DDBJ whole genome shotgun (WGS) entry which is preliminary data.</text>
</comment>
<dbReference type="InterPro" id="IPR000182">
    <property type="entry name" value="GNAT_dom"/>
</dbReference>
<dbReference type="EMBL" id="SLWR01000014">
    <property type="protein sequence ID" value="TCO42223.1"/>
    <property type="molecule type" value="Genomic_DNA"/>
</dbReference>
<dbReference type="Pfam" id="PF17668">
    <property type="entry name" value="Acetyltransf_17"/>
    <property type="match status" value="1"/>
</dbReference>
<dbReference type="PANTHER" id="PTHR37817">
    <property type="entry name" value="N-ACETYLTRANSFERASE EIS"/>
    <property type="match status" value="1"/>
</dbReference>
<dbReference type="InterPro" id="IPR041380">
    <property type="entry name" value="Acetyltransf_17"/>
</dbReference>
<sequence>MSDALRFVDITEDQLDAVIRVRARSFGPLASDDRERWTKDALAFINDGRYVGVADGDEVVAAARFWDFQQWWGGRRVPVAGVAGVVVAPEYRGRGVGSKLMRGVLQRAADKGFPLTALYPATTVIYRHLGYEFGGHRYKFSFRAADLRCLGGKGVAVRRAGPDDAQRFLDLVAQIHEVRRSNGPLMWPIKEVTEWLRDEDNFAYLADDGFVVYSWSGSDLTIDELVAGSEATARALWATVGSGSSIARTVHAYVSADDPIHLMVEHEADGDAWVQRWMLRLLDAPAAIAARGFAPGAVLELDLRVEDADVQSNSGDWHLSVADGVGRLTPAQVSGDVLELGPRGLAALYAGTPLVTLRAGGLAKGGSPLDDAAVDTAFGGSASYMLDSF</sequence>
<dbReference type="Pfam" id="PF13527">
    <property type="entry name" value="Acetyltransf_9"/>
    <property type="match status" value="1"/>
</dbReference>
<dbReference type="CDD" id="cd04301">
    <property type="entry name" value="NAT_SF"/>
    <property type="match status" value="1"/>
</dbReference>
<dbReference type="Proteomes" id="UP000295573">
    <property type="component" value="Unassembled WGS sequence"/>
</dbReference>